<accession>A0A2M8D6B8</accession>
<gene>
    <name evidence="1" type="ORF">CO088_03445</name>
</gene>
<evidence type="ECO:0000313" key="1">
    <source>
        <dbReference type="EMBL" id="PJB82435.1"/>
    </source>
</evidence>
<dbReference type="AlphaFoldDB" id="A0A2M8D6B8"/>
<comment type="caution">
    <text evidence="1">The sequence shown here is derived from an EMBL/GenBank/DDBJ whole genome shotgun (WGS) entry which is preliminary data.</text>
</comment>
<reference evidence="2" key="1">
    <citation type="submission" date="2017-09" db="EMBL/GenBank/DDBJ databases">
        <title>Depth-based differentiation of microbial function through sediment-hosted aquifers and enrichment of novel symbionts in the deep terrestrial subsurface.</title>
        <authorList>
            <person name="Probst A.J."/>
            <person name="Ladd B."/>
            <person name="Jarett J.K."/>
            <person name="Geller-Mcgrath D.E."/>
            <person name="Sieber C.M.K."/>
            <person name="Emerson J.B."/>
            <person name="Anantharaman K."/>
            <person name="Thomas B.C."/>
            <person name="Malmstrom R."/>
            <person name="Stieglmeier M."/>
            <person name="Klingl A."/>
            <person name="Woyke T."/>
            <person name="Ryan C.M."/>
            <person name="Banfield J.F."/>
        </authorList>
    </citation>
    <scope>NUCLEOTIDE SEQUENCE [LARGE SCALE GENOMIC DNA]</scope>
</reference>
<proteinExistence type="predicted"/>
<organism evidence="1 2">
    <name type="scientific">Candidatus Yonathbacteria bacterium CG_4_9_14_0_8_um_filter_46_47</name>
    <dbReference type="NCBI Taxonomy" id="1975106"/>
    <lineage>
        <taxon>Bacteria</taxon>
        <taxon>Candidatus Yonathiibacteriota</taxon>
    </lineage>
</organism>
<dbReference type="Proteomes" id="UP000229236">
    <property type="component" value="Unassembled WGS sequence"/>
</dbReference>
<sequence>MVAWYGTNEYNFEKHPNPPTFEPTFCVQCKKVISLSMDGYTSFGKEYACEKCMSDGFEFKK</sequence>
<dbReference type="EMBL" id="PFTM01000059">
    <property type="protein sequence ID" value="PJB82435.1"/>
    <property type="molecule type" value="Genomic_DNA"/>
</dbReference>
<name>A0A2M8D6B8_9BACT</name>
<protein>
    <submittedName>
        <fullName evidence="1">Uncharacterized protein</fullName>
    </submittedName>
</protein>
<evidence type="ECO:0000313" key="2">
    <source>
        <dbReference type="Proteomes" id="UP000229236"/>
    </source>
</evidence>